<sequence length="131" mass="14712">MLKERILPPRESATKRILLSSKPQKLITARPGERSYWVKTRILHPVSDSKVSISLIKDSSCISGRKLAKSTTGVAVSGNNSGLLTAKAEEGQKTNMTKLRIHPRKKVKKDFKPRCCIGFCYLTDCQHLNKY</sequence>
<protein>
    <submittedName>
        <fullName evidence="1">Uncharacterized protein</fullName>
    </submittedName>
</protein>
<proteinExistence type="predicted"/>
<keyword evidence="2" id="KW-1185">Reference proteome</keyword>
<name>B1X0M9_CROS5</name>
<evidence type="ECO:0000313" key="2">
    <source>
        <dbReference type="Proteomes" id="UP000001203"/>
    </source>
</evidence>
<dbReference type="Proteomes" id="UP000001203">
    <property type="component" value="Chromosome circular"/>
</dbReference>
<dbReference type="STRING" id="43989.cce_1968"/>
<evidence type="ECO:0000313" key="1">
    <source>
        <dbReference type="EMBL" id="ACB51318.1"/>
    </source>
</evidence>
<dbReference type="AlphaFoldDB" id="B1X0M9"/>
<reference evidence="1 2" key="1">
    <citation type="journal article" date="2008" name="Proc. Natl. Acad. Sci. U.S.A.">
        <title>The genome of Cyanothece 51142, a unicellular diazotrophic cyanobacterium important in the marine nitrogen cycle.</title>
        <authorList>
            <person name="Welsh E.A."/>
            <person name="Liberton M."/>
            <person name="Stoeckel J."/>
            <person name="Loh T."/>
            <person name="Elvitigala T."/>
            <person name="Wang C."/>
            <person name="Wollam A."/>
            <person name="Fulton R.S."/>
            <person name="Clifton S.W."/>
            <person name="Jacobs J.M."/>
            <person name="Aurora R."/>
            <person name="Ghosh B.K."/>
            <person name="Sherman L.A."/>
            <person name="Smith R.D."/>
            <person name="Wilson R.K."/>
            <person name="Pakrasi H.B."/>
        </authorList>
    </citation>
    <scope>NUCLEOTIDE SEQUENCE [LARGE SCALE GENOMIC DNA]</scope>
    <source>
        <strain evidence="2">ATCC 51142 / BH68</strain>
    </source>
</reference>
<gene>
    <name evidence="1" type="ordered locus">cce_1968</name>
</gene>
<organism evidence="1 2">
    <name type="scientific">Crocosphaera subtropica (strain ATCC 51142 / BH68)</name>
    <name type="common">Cyanothece sp. (strain ATCC 51142)</name>
    <dbReference type="NCBI Taxonomy" id="43989"/>
    <lineage>
        <taxon>Bacteria</taxon>
        <taxon>Bacillati</taxon>
        <taxon>Cyanobacteriota</taxon>
        <taxon>Cyanophyceae</taxon>
        <taxon>Oscillatoriophycideae</taxon>
        <taxon>Chroococcales</taxon>
        <taxon>Aphanothecaceae</taxon>
        <taxon>Crocosphaera</taxon>
        <taxon>Crocosphaera subtropica</taxon>
    </lineage>
</organism>
<dbReference type="HOGENOM" id="CLU_1924094_0_0_3"/>
<dbReference type="EMBL" id="CP000806">
    <property type="protein sequence ID" value="ACB51318.1"/>
    <property type="molecule type" value="Genomic_DNA"/>
</dbReference>
<dbReference type="KEGG" id="cyt:cce_1968"/>
<accession>B1X0M9</accession>